<keyword evidence="6" id="KW-0862">Zinc</keyword>
<evidence type="ECO:0000256" key="9">
    <source>
        <dbReference type="ARBA" id="ARBA00023155"/>
    </source>
</evidence>
<accession>A0AAD5AI28</accession>
<dbReference type="GO" id="GO:0045664">
    <property type="term" value="P:regulation of neuron differentiation"/>
    <property type="evidence" value="ECO:0007669"/>
    <property type="project" value="TreeGrafter"/>
</dbReference>
<dbReference type="Gene3D" id="1.10.10.60">
    <property type="entry name" value="Homeodomain-like"/>
    <property type="match status" value="4"/>
</dbReference>
<evidence type="ECO:0000313" key="20">
    <source>
        <dbReference type="Proteomes" id="UP001205998"/>
    </source>
</evidence>
<dbReference type="FunFam" id="1.10.10.60:FF:000064">
    <property type="entry name" value="Zinc finger homeobox protein 4"/>
    <property type="match status" value="1"/>
</dbReference>
<keyword evidence="5 12" id="KW-0863">Zinc-finger</keyword>
<feature type="domain" description="Homeobox" evidence="17">
    <location>
        <begin position="2475"/>
        <end position="2535"/>
    </location>
</feature>
<gene>
    <name evidence="19" type="ORF">C0J50_24147</name>
</gene>
<evidence type="ECO:0000313" key="19">
    <source>
        <dbReference type="EMBL" id="KAI5616310.1"/>
    </source>
</evidence>
<dbReference type="SMART" id="SM00355">
    <property type="entry name" value="ZnF_C2H2"/>
    <property type="match status" value="20"/>
</dbReference>
<dbReference type="CDD" id="cd00086">
    <property type="entry name" value="homeodomain"/>
    <property type="match status" value="4"/>
</dbReference>
<evidence type="ECO:0000256" key="2">
    <source>
        <dbReference type="ARBA" id="ARBA00022491"/>
    </source>
</evidence>
<keyword evidence="2" id="KW-0678">Repressor</keyword>
<dbReference type="InterPro" id="IPR001356">
    <property type="entry name" value="HD"/>
</dbReference>
<feature type="compositionally biased region" description="Basic and acidic residues" evidence="16">
    <location>
        <begin position="2466"/>
        <end position="2477"/>
    </location>
</feature>
<feature type="coiled-coil region" evidence="15">
    <location>
        <begin position="1568"/>
        <end position="1595"/>
    </location>
</feature>
<dbReference type="GO" id="GO:0008270">
    <property type="term" value="F:zinc ion binding"/>
    <property type="evidence" value="ECO:0007669"/>
    <property type="project" value="UniProtKB-KW"/>
</dbReference>
<feature type="DNA-binding region" description="Homeobox" evidence="13">
    <location>
        <begin position="2763"/>
        <end position="2822"/>
    </location>
</feature>
<feature type="compositionally biased region" description="Polar residues" evidence="16">
    <location>
        <begin position="367"/>
        <end position="378"/>
    </location>
</feature>
<feature type="domain" description="C2H2-type" evidence="18">
    <location>
        <begin position="1393"/>
        <end position="1424"/>
    </location>
</feature>
<evidence type="ECO:0000256" key="3">
    <source>
        <dbReference type="ARBA" id="ARBA00022723"/>
    </source>
</evidence>
<dbReference type="InterPro" id="IPR036236">
    <property type="entry name" value="Znf_C2H2_sf"/>
</dbReference>
<evidence type="ECO:0000256" key="10">
    <source>
        <dbReference type="ARBA" id="ARBA00023163"/>
    </source>
</evidence>
<dbReference type="SMART" id="SM00389">
    <property type="entry name" value="HOX"/>
    <property type="match status" value="4"/>
</dbReference>
<dbReference type="FunFam" id="1.10.10.60:FF:000082">
    <property type="entry name" value="Putative zinc finger homeobox protein 4"/>
    <property type="match status" value="1"/>
</dbReference>
<feature type="domain" description="Homeobox" evidence="17">
    <location>
        <begin position="2096"/>
        <end position="2156"/>
    </location>
</feature>
<feature type="region of interest" description="Disordered" evidence="16">
    <location>
        <begin position="2919"/>
        <end position="3058"/>
    </location>
</feature>
<keyword evidence="8 13" id="KW-0238">DNA-binding</keyword>
<dbReference type="InterPro" id="IPR009057">
    <property type="entry name" value="Homeodomain-like_sf"/>
</dbReference>
<feature type="region of interest" description="Disordered" evidence="16">
    <location>
        <begin position="2447"/>
        <end position="2479"/>
    </location>
</feature>
<dbReference type="FunFam" id="1.10.10.60:FF:000058">
    <property type="entry name" value="zinc finger homeobox protein 4"/>
    <property type="match status" value="1"/>
</dbReference>
<feature type="compositionally biased region" description="Polar residues" evidence="16">
    <location>
        <begin position="2919"/>
        <end position="2937"/>
    </location>
</feature>
<feature type="region of interest" description="Disordered" evidence="16">
    <location>
        <begin position="1"/>
        <end position="23"/>
    </location>
</feature>
<keyword evidence="7" id="KW-0805">Transcription regulation</keyword>
<dbReference type="FunFam" id="1.10.10.60:FF:000096">
    <property type="entry name" value="Zinc finger homeobox protein 4"/>
    <property type="match status" value="1"/>
</dbReference>
<feature type="region of interest" description="Disordered" evidence="16">
    <location>
        <begin position="1144"/>
        <end position="1198"/>
    </location>
</feature>
<feature type="compositionally biased region" description="Low complexity" evidence="16">
    <location>
        <begin position="2335"/>
        <end position="2356"/>
    </location>
</feature>
<feature type="compositionally biased region" description="Polar residues" evidence="16">
    <location>
        <begin position="36"/>
        <end position="51"/>
    </location>
</feature>
<dbReference type="Pfam" id="PF00046">
    <property type="entry name" value="Homeodomain"/>
    <property type="match status" value="4"/>
</dbReference>
<feature type="region of interest" description="Disordered" evidence="16">
    <location>
        <begin position="987"/>
        <end position="1060"/>
    </location>
</feature>
<comment type="subcellular location">
    <subcellularLocation>
        <location evidence="1 13 14">Nucleus</location>
    </subcellularLocation>
</comment>
<dbReference type="InterPro" id="IPR051968">
    <property type="entry name" value="ZnFinger_Homeobox_TR"/>
</dbReference>
<dbReference type="PANTHER" id="PTHR45891">
    <property type="entry name" value="ZINC FINGER HOMEOBOX PROTEIN"/>
    <property type="match status" value="1"/>
</dbReference>
<feature type="region of interest" description="Disordered" evidence="16">
    <location>
        <begin position="1889"/>
        <end position="1915"/>
    </location>
</feature>
<feature type="compositionally biased region" description="Pro residues" evidence="16">
    <location>
        <begin position="1895"/>
        <end position="1909"/>
    </location>
</feature>
<feature type="region of interest" description="Disordered" evidence="16">
    <location>
        <begin position="2298"/>
        <end position="2359"/>
    </location>
</feature>
<feature type="region of interest" description="Disordered" evidence="16">
    <location>
        <begin position="2227"/>
        <end position="2272"/>
    </location>
</feature>
<feature type="region of interest" description="Disordered" evidence="16">
    <location>
        <begin position="308"/>
        <end position="401"/>
    </location>
</feature>
<feature type="domain" description="C2H2-type" evidence="18">
    <location>
        <begin position="1205"/>
        <end position="1235"/>
    </location>
</feature>
<feature type="DNA-binding region" description="Homeobox" evidence="13">
    <location>
        <begin position="2098"/>
        <end position="2157"/>
    </location>
</feature>
<dbReference type="PROSITE" id="PS50071">
    <property type="entry name" value="HOMEOBOX_2"/>
    <property type="match status" value="4"/>
</dbReference>
<feature type="compositionally biased region" description="Low complexity" evidence="16">
    <location>
        <begin position="2940"/>
        <end position="2953"/>
    </location>
</feature>
<dbReference type="Pfam" id="PF24056">
    <property type="entry name" value="zf-C2H2_ZFHX3"/>
    <property type="match status" value="1"/>
</dbReference>
<dbReference type="PROSITE" id="PS00028">
    <property type="entry name" value="ZINC_FINGER_C2H2_1"/>
    <property type="match status" value="11"/>
</dbReference>
<feature type="compositionally biased region" description="Polar residues" evidence="16">
    <location>
        <begin position="1149"/>
        <end position="1161"/>
    </location>
</feature>
<dbReference type="GO" id="GO:0000978">
    <property type="term" value="F:RNA polymerase II cis-regulatory region sequence-specific DNA binding"/>
    <property type="evidence" value="ECO:0007669"/>
    <property type="project" value="TreeGrafter"/>
</dbReference>
<dbReference type="SMART" id="SM00451">
    <property type="entry name" value="ZnF_U1"/>
    <property type="match status" value="7"/>
</dbReference>
<evidence type="ECO:0000256" key="5">
    <source>
        <dbReference type="ARBA" id="ARBA00022771"/>
    </source>
</evidence>
<evidence type="ECO:0000256" key="14">
    <source>
        <dbReference type="RuleBase" id="RU000682"/>
    </source>
</evidence>
<dbReference type="SUPFAM" id="SSF57667">
    <property type="entry name" value="beta-beta-alpha zinc fingers"/>
    <property type="match status" value="5"/>
</dbReference>
<evidence type="ECO:0000256" key="15">
    <source>
        <dbReference type="SAM" id="Coils"/>
    </source>
</evidence>
<reference evidence="19" key="1">
    <citation type="submission" date="2018-07" db="EMBL/GenBank/DDBJ databases">
        <title>Comparative genomics of catfishes provides insights into carnivory and benthic adaptation.</title>
        <authorList>
            <person name="Zhang Y."/>
            <person name="Wang D."/>
            <person name="Peng Z."/>
            <person name="Zheng S."/>
            <person name="Shao F."/>
            <person name="Tao W."/>
        </authorList>
    </citation>
    <scope>NUCLEOTIDE SEQUENCE</scope>
    <source>
        <strain evidence="19">Chongqing</strain>
    </source>
</reference>
<feature type="compositionally biased region" description="Polar residues" evidence="16">
    <location>
        <begin position="2985"/>
        <end position="3012"/>
    </location>
</feature>
<sequence length="3392" mass="375667">MERCDTVLDDKTSGPCINQPPGICSPPSSMLLLLQRESTSQLNLASPSTQGEAGWRKEVKGPSKGERRAFGEGHEEEEGIDNKPVNDCAEGEFLERREAISEGHNAGGDKADEVECQIIYQADGSAYILESQSQLPCNVVPSSSHPPFVNTCYLSSSQSSTLKSFHVFHPKNWCHLTGDVLALLNCQSKDRAPARTSSSEAELALLGQEQPVLVCFLCRLSFSHTHAFRIHVLQHHKIMLTKEEKQFLSLQPTCAILQPVGPSNHPLLSFLQPKTSNVPTQLTTTTALEHNMVAMLSQEDREHLQISEPGLPLQPSLPRVPLPTSVLSPAKDPSTLGIEGPQRSSDDGGGSREGEERLSSEVVSTVEDGTSSISSSGRQGHITEPALSNQSNPKSPNSLTVATSFMNNTKSLTDSELECGTSFNCHGPSLLSSTVQASFTATISKEFSNQEIEMEMEPNNSSEKGSAMAKEPNGKLCKDNTADVTNSDLPSNHSNSHLSAVTPPLTQNIKSQFDDLQVESVGSRGSLSSGGEHDFVVGQDIVQGSSYNFGSQVNMTHSRNSCKTLKCPKCNWHYKYQQTLEAHMKEKHHESDDGQCPYCVSGQNHPRLARGETYTCGYKPFRCQVCQYSTTTKGNLSIHMQSDKHLNNMQNLQSQTSPDASTVQPNSMSHTPPTQTPSPAPCKVQGRASWRCEVCDYETNVARNLRIHMTSEKHTHNMLLLQQNLAHMQRQHRQNAAELYPYCQPQTRLPEPTSVMQPGGEIMQESPLKPVDEDPPEALFGCALCSHFCSDSLIALGQHLATQRSLPDADWRGTTGDAHLCRLCHYATPLRANFQLHCQTDKHLQRYQLAAHLQEASRRHGNSEEEEEWMLRCVAAGVQVQLRCNACRYEANSMEKLKLHTMNSRHKASLRLYKYLQQFEGAVSDGGSLHCVLCDYSTQNSLSLVQHANSLSHQRGEGLLRLQRIQSGLQDEEEEFSAIFEIRKDHAKDNGDVNEMESPAEITSDQTDQTKRASKEGDKTEATMHEHKKPNELCVSPKRSASGDMGDIVPAKRPRAQDEISSEQVRQCPFCRFCHADLNRLRNHVMIQHAVQPTLRCPLCQDTLRSVALMRSHLTHLHSVTADCTQKLINAVIASDVLPEKMFQPAPDSHTQQTKADSSCNGMKRPDEQGEDEEERVTTCRPEIAKTQKQPVEDAESTKENNAAFPCWQKGCNKVLTSSSALQTHINHFHSQRPQMPISDRHVYKYRCSQCSLAFKTAEKLQQHSQYHAIRAATMCCLCQRSFRTIQALQKHLETSHLELSEIQLQQLCGSLLMTEDLLASEVHGLDEDQGTFEEEKVKEDEESDLEEKISPPDSVLSSAREDADLNPKPSVVPLKKGPNLSTEKFLDPSRPFKCTVCKESFTQKNILLVHYNSVSHLHKVKRSVQDSSAPLPESVSSSTDHKPFKCSICNVAYSQSSTLEIHMRSVLHQTKARAAKLESSTASSASANPLLRKAVSDNATASSPTVLKPANAKNSTSSTSSALEQTHLKHQKNNDHNVALLSQAISVSSHSEENEKKPVVDVIPTTNQHKLRQQQQLQQQLVQAQAQIQQELQKKAAFLQSHLFNPALLHHFPIATDTLLPLQQQQQLLLPFLIPGGEFQISPELNLKGPELNLSKTKPVALENLSDTSQQGSLIFSCKQPLNAVAATSSHQTLSLFSEENVSVSQQKAGGDVLTSEPQIHKAMDRSINKELKKLHKLSSNNKINDFKAQAQDEFEDEFEDEDEDNRGFCTDLIPPRIAHDAPGNVSKALLENIGFELVVQFNENKQQYQRTQSEVELNGQTKYNTKEVHHPDSAGKLECESCGKLFSNTLILKSHKEHIHQTFLPIQSVEKFAKDYREQYDKLFPFTTSTPEASPPLPSLASPPLPTADPAQQKPVSCIPPSTTTVTPPTVSSSQVPLAPISLPIDLPLFPPLLMHPIPLPALPSQLPVHLPTVESGLTSDLAQLYQQQLTPSMLQQQGKRPRTRITDDQLRVLRQYFDINNSPNEDQIQEMANQSGLPNKVIKHWFRNTLFKERQRNKDSPYNFNIPPITTLEDVKVNSRPSSPELSRQEFSGGKRSSRTRFTDYQIRVLQDFFDANAYPKDDEFEQLSNLLNLSTRVIVVWFQNARQKARKTYENQGEGVKEGERQEFSNDRYIRTANSTYECKKCNMVFQRIFDLISHQKKVCFKDDSDDLSYQNELLLDSKPYSPPDTSSLIPPPFSSSLSNCTELSTGGKCTEKEQSDPDTVTDSFTENLKTITNASCGPEHCLENSKFEATNKQTKSPNEESIQSCSKIHSPSPLHQHQQTNPSMNQTSPVPSQSSQISSASPSSQQQHINQAQVTPYHCIQCKLSFPSFEHWQEHQQMHFLIAQNPFVPPQFLDRSIDIPLMLFDSTNPLMARQVLSGAFPQISLNSPTTAAIIDSTNNSVKRRLEPKSGNSTMENDWEHSGDDSQRDKRMRTTITPEQLEILYQKYLLDSNPTRQMLDHISQEVGLKKRVVQVWFQNTRARERKGQFRGLGPAQAHRRCPFCRALFKAQTALDAHIRSRHWHEAKNAGFSMAVAGTTQEQEGSEIKMDLFNFSNSSQMPTSDALNGPDSPTCKSMDLSLHDQDPISKPLISRGVSKLEGSHTSVQQSIECGDLDNHKGTSMNIVPNGTITDEENYSEGKQNSDHLSCSSEREASSENEDKMSSGLVSPAMSFNAKDYENDFVLDYSENSSLADPASPCPGGSSSQSIDDRHGQKRYRTQLSNLQVKVLKACFSDYKTPTMLECEALGNYIGLPKRVVQVWFQNARAKEKKAKLSLAKQFGTESTCTERTKTECSLCSVKYSGCLSVRDHVFSQQHLAKVKEALGGQIDRDREFVDFASVRHLMAEQEMSNLKKANEILAVVQTQSAEFSAVSHHTSPQHSNLTTTGVPGTGSKSLSSSSSTKSDPIELPSNGLISKPNASSSSSTSAAIDKRPVSANNSVSSSKPIESELQLQLSKESNLENGKNPPEQHERASADGAPHSSHYISKEKQDPVIPAASTPKPAKDYSIDPGQLQAQQAVGNTDQTALIQNPLLPCLMPGFPPMFSPQIPTALTGSFLQPMFGMDSMFQYSPVLPQALMGLSPGSILQQYQHNLQGALMHHRLQLQKKQLMQQSQKPKASQISATTNSQDMAFNKDLVLNLFKPAEQQTSLDVEGSSSFYSGTIKKQDDSQCIVSKGTSREGGKEISLYDCLACEISLNGNKELIQHLENRQHRQRAVEHLNAKEHASRLLPHISPSSTSQPNPPSNPISPSKSLPKQSASESPSAISCLSRPTDQRSQTPSTSTALSGAAQFACTPASSSVQVSLHSTVTSCLIGNVISLKPTDSASGCCTNDGAAEEKKST</sequence>
<feature type="compositionally biased region" description="Polar residues" evidence="16">
    <location>
        <begin position="386"/>
        <end position="401"/>
    </location>
</feature>
<keyword evidence="15" id="KW-0175">Coiled coil</keyword>
<feature type="region of interest" description="Disordered" evidence="16">
    <location>
        <begin position="3281"/>
        <end position="3334"/>
    </location>
</feature>
<feature type="region of interest" description="Disordered" evidence="16">
    <location>
        <begin position="2740"/>
        <end position="2762"/>
    </location>
</feature>
<feature type="compositionally biased region" description="Polar residues" evidence="16">
    <location>
        <begin position="652"/>
        <end position="673"/>
    </location>
</feature>
<dbReference type="Pfam" id="PF00096">
    <property type="entry name" value="zf-C2H2"/>
    <property type="match status" value="1"/>
</dbReference>
<keyword evidence="11 13" id="KW-0539">Nucleus</keyword>
<feature type="compositionally biased region" description="Polar residues" evidence="16">
    <location>
        <begin position="2082"/>
        <end position="2093"/>
    </location>
</feature>
<protein>
    <submittedName>
        <fullName evidence="19">Zinc finger homeobox protein 3</fullName>
    </submittedName>
</protein>
<dbReference type="InterPro" id="IPR017970">
    <property type="entry name" value="Homeobox_CS"/>
</dbReference>
<feature type="compositionally biased region" description="Polar residues" evidence="16">
    <location>
        <begin position="2298"/>
        <end position="2334"/>
    </location>
</feature>
<dbReference type="Proteomes" id="UP001205998">
    <property type="component" value="Unassembled WGS sequence"/>
</dbReference>
<evidence type="ECO:0000256" key="11">
    <source>
        <dbReference type="ARBA" id="ARBA00023242"/>
    </source>
</evidence>
<evidence type="ECO:0000256" key="6">
    <source>
        <dbReference type="ARBA" id="ARBA00022833"/>
    </source>
</evidence>
<feature type="region of interest" description="Disordered" evidence="16">
    <location>
        <begin position="36"/>
        <end position="86"/>
    </location>
</feature>
<dbReference type="GO" id="GO:0000981">
    <property type="term" value="F:DNA-binding transcription factor activity, RNA polymerase II-specific"/>
    <property type="evidence" value="ECO:0007669"/>
    <property type="project" value="InterPro"/>
</dbReference>
<dbReference type="EMBL" id="MU551741">
    <property type="protein sequence ID" value="KAI5616310.1"/>
    <property type="molecule type" value="Genomic_DNA"/>
</dbReference>
<evidence type="ECO:0000259" key="17">
    <source>
        <dbReference type="PROSITE" id="PS50071"/>
    </source>
</evidence>
<dbReference type="Gene3D" id="3.30.160.60">
    <property type="entry name" value="Classic Zinc Finger"/>
    <property type="match status" value="4"/>
</dbReference>
<keyword evidence="9 13" id="KW-0371">Homeobox</keyword>
<feature type="compositionally biased region" description="Basic and acidic residues" evidence="16">
    <location>
        <begin position="1"/>
        <end position="12"/>
    </location>
</feature>
<evidence type="ECO:0000256" key="16">
    <source>
        <dbReference type="SAM" id="MobiDB-lite"/>
    </source>
</evidence>
<dbReference type="FunFam" id="3.30.160.60:FF:000081">
    <property type="entry name" value="Zinc finger homeobox protein 4"/>
    <property type="match status" value="1"/>
</dbReference>
<dbReference type="PROSITE" id="PS00027">
    <property type="entry name" value="HOMEOBOX_1"/>
    <property type="match status" value="2"/>
</dbReference>
<evidence type="ECO:0000259" key="18">
    <source>
        <dbReference type="PROSITE" id="PS50157"/>
    </source>
</evidence>
<feature type="domain" description="Homeobox" evidence="17">
    <location>
        <begin position="2761"/>
        <end position="2821"/>
    </location>
</feature>
<feature type="DNA-binding region" description="Homeobox" evidence="13">
    <location>
        <begin position="2477"/>
        <end position="2536"/>
    </location>
</feature>
<dbReference type="FunFam" id="3.30.160.60:FF:000446">
    <property type="entry name" value="Zinc finger protein"/>
    <property type="match status" value="1"/>
</dbReference>
<evidence type="ECO:0000256" key="4">
    <source>
        <dbReference type="ARBA" id="ARBA00022737"/>
    </source>
</evidence>
<evidence type="ECO:0000256" key="1">
    <source>
        <dbReference type="ARBA" id="ARBA00004123"/>
    </source>
</evidence>
<feature type="region of interest" description="Disordered" evidence="16">
    <location>
        <begin position="3373"/>
        <end position="3392"/>
    </location>
</feature>
<feature type="compositionally biased region" description="Polar residues" evidence="16">
    <location>
        <begin position="2687"/>
        <end position="2698"/>
    </location>
</feature>
<evidence type="ECO:0000256" key="7">
    <source>
        <dbReference type="ARBA" id="ARBA00023015"/>
    </source>
</evidence>
<feature type="region of interest" description="Disordered" evidence="16">
    <location>
        <begin position="1498"/>
        <end position="1525"/>
    </location>
</feature>
<feature type="domain" description="Homeobox" evidence="17">
    <location>
        <begin position="1999"/>
        <end position="2059"/>
    </location>
</feature>
<dbReference type="PROSITE" id="PS50157">
    <property type="entry name" value="ZINC_FINGER_C2H2_2"/>
    <property type="match status" value="5"/>
</dbReference>
<dbReference type="SUPFAM" id="SSF46689">
    <property type="entry name" value="Homeodomain-like"/>
    <property type="match status" value="4"/>
</dbReference>
<dbReference type="FunFam" id="3.30.160.60:FF:000768">
    <property type="entry name" value="zinc finger homeobox protein 3 isoform X2"/>
    <property type="match status" value="1"/>
</dbReference>
<dbReference type="InterPro" id="IPR003604">
    <property type="entry name" value="Matrin/U1-like-C_Znf_C2H2"/>
</dbReference>
<dbReference type="GO" id="GO:0005634">
    <property type="term" value="C:nucleus"/>
    <property type="evidence" value="ECO:0007669"/>
    <property type="project" value="UniProtKB-SubCell"/>
</dbReference>
<evidence type="ECO:0000256" key="8">
    <source>
        <dbReference type="ARBA" id="ARBA00023125"/>
    </source>
</evidence>
<feature type="compositionally biased region" description="Basic and acidic residues" evidence="16">
    <location>
        <begin position="344"/>
        <end position="359"/>
    </location>
</feature>
<feature type="compositionally biased region" description="Polar residues" evidence="16">
    <location>
        <begin position="2668"/>
        <end position="2679"/>
    </location>
</feature>
<feature type="region of interest" description="Disordered" evidence="16">
    <location>
        <begin position="652"/>
        <end position="682"/>
    </location>
</feature>
<feature type="region of interest" description="Disordered" evidence="16">
    <location>
        <begin position="2606"/>
        <end position="2637"/>
    </location>
</feature>
<keyword evidence="4" id="KW-0677">Repeat</keyword>
<feature type="compositionally biased region" description="Polar residues" evidence="16">
    <location>
        <begin position="3306"/>
        <end position="3334"/>
    </location>
</feature>
<organism evidence="19 20">
    <name type="scientific">Silurus asotus</name>
    <name type="common">Amur catfish</name>
    <name type="synonym">Parasilurus asotus</name>
    <dbReference type="NCBI Taxonomy" id="30991"/>
    <lineage>
        <taxon>Eukaryota</taxon>
        <taxon>Metazoa</taxon>
        <taxon>Chordata</taxon>
        <taxon>Craniata</taxon>
        <taxon>Vertebrata</taxon>
        <taxon>Euteleostomi</taxon>
        <taxon>Actinopterygii</taxon>
        <taxon>Neopterygii</taxon>
        <taxon>Teleostei</taxon>
        <taxon>Ostariophysi</taxon>
        <taxon>Siluriformes</taxon>
        <taxon>Siluridae</taxon>
        <taxon>Silurus</taxon>
    </lineage>
</organism>
<comment type="caution">
    <text evidence="19">The sequence shown here is derived from an EMBL/GenBank/DDBJ whole genome shotgun (WGS) entry which is preliminary data.</text>
</comment>
<evidence type="ECO:0000256" key="12">
    <source>
        <dbReference type="PROSITE-ProRule" id="PRU00042"/>
    </source>
</evidence>
<feature type="compositionally biased region" description="Basic and acidic residues" evidence="16">
    <location>
        <begin position="2699"/>
        <end position="2711"/>
    </location>
</feature>
<name>A0AAD5AI28_SILAS</name>
<feature type="DNA-binding region" description="Homeobox" evidence="13">
    <location>
        <begin position="2001"/>
        <end position="2060"/>
    </location>
</feature>
<feature type="domain" description="C2H2-type" evidence="18">
    <location>
        <begin position="1246"/>
        <end position="1269"/>
    </location>
</feature>
<feature type="region of interest" description="Disordered" evidence="16">
    <location>
        <begin position="2658"/>
        <end position="2715"/>
    </location>
</feature>
<evidence type="ECO:0000256" key="13">
    <source>
        <dbReference type="PROSITE-ProRule" id="PRU00108"/>
    </source>
</evidence>
<feature type="domain" description="C2H2-type" evidence="18">
    <location>
        <begin position="1839"/>
        <end position="1867"/>
    </location>
</feature>
<dbReference type="InterPro" id="IPR013087">
    <property type="entry name" value="Znf_C2H2_type"/>
</dbReference>
<keyword evidence="20" id="KW-1185">Reference proteome</keyword>
<keyword evidence="3" id="KW-0479">Metal-binding</keyword>
<proteinExistence type="predicted"/>
<feature type="compositionally biased region" description="Low complexity" evidence="16">
    <location>
        <begin position="2969"/>
        <end position="2978"/>
    </location>
</feature>
<feature type="region of interest" description="Disordered" evidence="16">
    <location>
        <begin position="2078"/>
        <end position="2100"/>
    </location>
</feature>
<feature type="compositionally biased region" description="Basic and acidic residues" evidence="16">
    <location>
        <begin position="1008"/>
        <end position="1031"/>
    </location>
</feature>
<dbReference type="PANTHER" id="PTHR45891:SF4">
    <property type="entry name" value="ZINC FINGER HOMEOBOX PROTEIN 3"/>
    <property type="match status" value="1"/>
</dbReference>
<keyword evidence="10" id="KW-0804">Transcription</keyword>
<feature type="domain" description="C2H2-type" evidence="18">
    <location>
        <begin position="1445"/>
        <end position="1474"/>
    </location>
</feature>
<feature type="region of interest" description="Disordered" evidence="16">
    <location>
        <begin position="1325"/>
        <end position="1377"/>
    </location>
</feature>
<feature type="compositionally biased region" description="Basic and acidic residues" evidence="16">
    <location>
        <begin position="54"/>
        <end position="73"/>
    </location>
</feature>